<dbReference type="EMBL" id="JAYMYQ010000004">
    <property type="protein sequence ID" value="KAK7337436.1"/>
    <property type="molecule type" value="Genomic_DNA"/>
</dbReference>
<keyword evidence="3" id="KW-1185">Reference proteome</keyword>
<sequence>MVAVASGEEEDPRGLLRESAGIASLAVEKVLGRMKRSHREANNQRQRWMWVLRLWREGNENRDFRPNVTIEEEPKLSNAKAIVALMTMALRLWKIMHLGISLAAVRLVNWKSKLSGCLDSHGSATAIMPEAKETCRHNDISFYVANFGFDLWQYGWRMWKLPLLTTLGSVPGLDAYTDLKQLFLILCFLYCYLSAWASVAFIVTSVLENPQDMELATELVAVTGLKAHFKLSIDKIHNLTCTGNYGSFLYKFLSTHGPNCIDLETKGPNHQSLTRNRFMLKLAMKVHNLITDSQYSSHMRRRSGFQKLT</sequence>
<name>A0AAN9LKR5_CANGL</name>
<gene>
    <name evidence="2" type="ORF">VNO77_18011</name>
</gene>
<keyword evidence="1" id="KW-1133">Transmembrane helix</keyword>
<feature type="transmembrane region" description="Helical" evidence="1">
    <location>
        <begin position="182"/>
        <end position="203"/>
    </location>
</feature>
<evidence type="ECO:0000313" key="2">
    <source>
        <dbReference type="EMBL" id="KAK7337436.1"/>
    </source>
</evidence>
<dbReference type="AlphaFoldDB" id="A0AAN9LKR5"/>
<organism evidence="2 3">
    <name type="scientific">Canavalia gladiata</name>
    <name type="common">Sword bean</name>
    <name type="synonym">Dolichos gladiatus</name>
    <dbReference type="NCBI Taxonomy" id="3824"/>
    <lineage>
        <taxon>Eukaryota</taxon>
        <taxon>Viridiplantae</taxon>
        <taxon>Streptophyta</taxon>
        <taxon>Embryophyta</taxon>
        <taxon>Tracheophyta</taxon>
        <taxon>Spermatophyta</taxon>
        <taxon>Magnoliopsida</taxon>
        <taxon>eudicotyledons</taxon>
        <taxon>Gunneridae</taxon>
        <taxon>Pentapetalae</taxon>
        <taxon>rosids</taxon>
        <taxon>fabids</taxon>
        <taxon>Fabales</taxon>
        <taxon>Fabaceae</taxon>
        <taxon>Papilionoideae</taxon>
        <taxon>50 kb inversion clade</taxon>
        <taxon>NPAAA clade</taxon>
        <taxon>indigoferoid/millettioid clade</taxon>
        <taxon>Phaseoleae</taxon>
        <taxon>Canavalia</taxon>
    </lineage>
</organism>
<comment type="caution">
    <text evidence="2">The sequence shown here is derived from an EMBL/GenBank/DDBJ whole genome shotgun (WGS) entry which is preliminary data.</text>
</comment>
<keyword evidence="1" id="KW-0812">Transmembrane</keyword>
<evidence type="ECO:0000313" key="3">
    <source>
        <dbReference type="Proteomes" id="UP001367508"/>
    </source>
</evidence>
<protein>
    <submittedName>
        <fullName evidence="2">Uncharacterized protein</fullName>
    </submittedName>
</protein>
<proteinExistence type="predicted"/>
<reference evidence="2 3" key="1">
    <citation type="submission" date="2024-01" db="EMBL/GenBank/DDBJ databases">
        <title>The genomes of 5 underutilized Papilionoideae crops provide insights into root nodulation and disease resistanc.</title>
        <authorList>
            <person name="Jiang F."/>
        </authorList>
    </citation>
    <scope>NUCLEOTIDE SEQUENCE [LARGE SCALE GENOMIC DNA]</scope>
    <source>
        <strain evidence="2">LVBAO_FW01</strain>
        <tissue evidence="2">Leaves</tissue>
    </source>
</reference>
<keyword evidence="1" id="KW-0472">Membrane</keyword>
<evidence type="ECO:0000256" key="1">
    <source>
        <dbReference type="SAM" id="Phobius"/>
    </source>
</evidence>
<dbReference type="Proteomes" id="UP001367508">
    <property type="component" value="Unassembled WGS sequence"/>
</dbReference>
<accession>A0AAN9LKR5</accession>